<keyword evidence="3" id="KW-1185">Reference proteome</keyword>
<dbReference type="InterPro" id="IPR037053">
    <property type="entry name" value="Phage_tail_collar_dom_sf"/>
</dbReference>
<dbReference type="SUPFAM" id="SSF88874">
    <property type="entry name" value="Receptor-binding domain of short tail fibre protein gp12"/>
    <property type="match status" value="1"/>
</dbReference>
<name>A0A4R4E5E7_9BACT</name>
<dbReference type="Pfam" id="PF07484">
    <property type="entry name" value="Collar"/>
    <property type="match status" value="1"/>
</dbReference>
<reference evidence="2 3" key="1">
    <citation type="submission" date="2019-03" db="EMBL/GenBank/DDBJ databases">
        <authorList>
            <person name="Kim M.K.M."/>
        </authorList>
    </citation>
    <scope>NUCLEOTIDE SEQUENCE [LARGE SCALE GENOMIC DNA]</scope>
    <source>
        <strain evidence="2 3">17J68-15</strain>
    </source>
</reference>
<evidence type="ECO:0000313" key="2">
    <source>
        <dbReference type="EMBL" id="TCZ74083.1"/>
    </source>
</evidence>
<protein>
    <submittedName>
        <fullName evidence="2">Phage tail protein</fullName>
    </submittedName>
</protein>
<dbReference type="AlphaFoldDB" id="A0A4R4E5E7"/>
<evidence type="ECO:0000313" key="3">
    <source>
        <dbReference type="Proteomes" id="UP000295164"/>
    </source>
</evidence>
<dbReference type="EMBL" id="SKFH01000003">
    <property type="protein sequence ID" value="TCZ74083.1"/>
    <property type="molecule type" value="Genomic_DNA"/>
</dbReference>
<feature type="domain" description="Phage tail collar" evidence="1">
    <location>
        <begin position="8"/>
        <end position="63"/>
    </location>
</feature>
<proteinExistence type="predicted"/>
<dbReference type="Proteomes" id="UP000295164">
    <property type="component" value="Unassembled WGS sequence"/>
</dbReference>
<evidence type="ECO:0000259" key="1">
    <source>
        <dbReference type="Pfam" id="PF07484"/>
    </source>
</evidence>
<organism evidence="2 3">
    <name type="scientific">Flaviaesturariibacter aridisoli</name>
    <dbReference type="NCBI Taxonomy" id="2545761"/>
    <lineage>
        <taxon>Bacteria</taxon>
        <taxon>Pseudomonadati</taxon>
        <taxon>Bacteroidota</taxon>
        <taxon>Chitinophagia</taxon>
        <taxon>Chitinophagales</taxon>
        <taxon>Chitinophagaceae</taxon>
        <taxon>Flaviaestuariibacter</taxon>
    </lineage>
</organism>
<dbReference type="InterPro" id="IPR011083">
    <property type="entry name" value="Phage_tail_collar_dom"/>
</dbReference>
<gene>
    <name evidence="2" type="ORF">E0486_03135</name>
</gene>
<sequence length="193" mass="19985">MMEPFVAEIKIFAGNFAPQGWFFCDGSLLPIAQYSTLFSLLGTTYGGNGQNTFALPDLRGRVPMHAGAGQPGPGLPAHSLGEIGGSQTNTLTAANLPAHNHNLAGTAQLMVKNANADAAAPSKATVLGIVNDGQREAAQYPAYVTGTPDTTLNDGSIGGTTGIAGSNVPVNNMQPYLALNYIIAWQGIYPSRP</sequence>
<dbReference type="OrthoDB" id="9810174at2"/>
<dbReference type="Gene3D" id="3.90.1340.10">
    <property type="entry name" value="Phage tail collar domain"/>
    <property type="match status" value="1"/>
</dbReference>
<accession>A0A4R4E5E7</accession>
<comment type="caution">
    <text evidence="2">The sequence shown here is derived from an EMBL/GenBank/DDBJ whole genome shotgun (WGS) entry which is preliminary data.</text>
</comment>